<keyword evidence="2" id="KW-0813">Transport</keyword>
<proteinExistence type="predicted"/>
<evidence type="ECO:0000256" key="2">
    <source>
        <dbReference type="ARBA" id="ARBA00022448"/>
    </source>
</evidence>
<dbReference type="GO" id="GO:0009276">
    <property type="term" value="C:Gram-negative-bacterium-type cell wall"/>
    <property type="evidence" value="ECO:0007669"/>
    <property type="project" value="InterPro"/>
</dbReference>
<dbReference type="InterPro" id="IPR027417">
    <property type="entry name" value="P-loop_NTPase"/>
</dbReference>
<dbReference type="CDD" id="cd03258">
    <property type="entry name" value="ABC_MetN_methionine_transporter"/>
    <property type="match status" value="1"/>
</dbReference>
<keyword evidence="9" id="KW-0472">Membrane</keyword>
<evidence type="ECO:0000256" key="3">
    <source>
        <dbReference type="ARBA" id="ARBA00022475"/>
    </source>
</evidence>
<accession>A0A8D4IZZ9</accession>
<dbReference type="AlphaFoldDB" id="A0A8D4IZZ9"/>
<dbReference type="InterPro" id="IPR017871">
    <property type="entry name" value="ABC_transporter-like_CS"/>
</dbReference>
<name>A0A8D4IZZ9_9PAST</name>
<gene>
    <name evidence="10" type="primary">metN</name>
    <name evidence="10" type="ORF">CEP48_05985</name>
</gene>
<dbReference type="PANTHER" id="PTHR43166">
    <property type="entry name" value="AMINO ACID IMPORT ATP-BINDING PROTEIN"/>
    <property type="match status" value="1"/>
</dbReference>
<dbReference type="PROSITE" id="PS00211">
    <property type="entry name" value="ABC_TRANSPORTER_1"/>
    <property type="match status" value="1"/>
</dbReference>
<dbReference type="FunFam" id="3.40.50.300:FF:000233">
    <property type="entry name" value="Methionine import ATP-binding protein MetN"/>
    <property type="match status" value="1"/>
</dbReference>
<keyword evidence="5" id="KW-0547">Nucleotide-binding</keyword>
<dbReference type="Gene3D" id="3.30.70.260">
    <property type="match status" value="1"/>
</dbReference>
<evidence type="ECO:0000313" key="11">
    <source>
        <dbReference type="Proteomes" id="UP000955338"/>
    </source>
</evidence>
<dbReference type="Gene3D" id="3.40.50.300">
    <property type="entry name" value="P-loop containing nucleotide triphosphate hydrolases"/>
    <property type="match status" value="1"/>
</dbReference>
<dbReference type="InterPro" id="IPR003439">
    <property type="entry name" value="ABC_transporter-like_ATP-bd"/>
</dbReference>
<sequence>MIKLDNITKVFTVDGKQLIALDKVSLQVPKGKIFGVIGASGAGKSTLIRCVNLLERPTSGKVVIDGEDLTTLSETKLIQARRQISMIFQHFNLLSSRTVFDNVALPLELSGISKEQIKQKVTSLLALVGLSDKHNVYPNNLSGGQKQRVAIARALANDPKVLLCDEATSALDPATTQSILKLLKEINRQLNITILLITHEMDVVKRICDQVAIIDKGRLIEQGSVSDIFSNPQTELAQEFIQSTFHINLPEEYLAQLSDKPKGEHSYPLIKFEFSGRSVDAPLLSLASKKFGIDLNIFTSQIDYAGGVKFGFVIAEMEGDVDAITNAKIYLIEHNVKVEVLGYV</sequence>
<organism evidence="10 11">
    <name type="scientific">Mergibacter septicus</name>
    <dbReference type="NCBI Taxonomy" id="221402"/>
    <lineage>
        <taxon>Bacteria</taxon>
        <taxon>Pseudomonadati</taxon>
        <taxon>Pseudomonadota</taxon>
        <taxon>Gammaproteobacteria</taxon>
        <taxon>Pasteurellales</taxon>
        <taxon>Pasteurellaceae</taxon>
        <taxon>Mergibacter</taxon>
    </lineage>
</organism>
<dbReference type="SMART" id="SM00930">
    <property type="entry name" value="NIL"/>
    <property type="match status" value="1"/>
</dbReference>
<comment type="subcellular location">
    <subcellularLocation>
        <location evidence="1">Cell inner membrane</location>
        <topology evidence="1">Peripheral membrane protein</topology>
    </subcellularLocation>
</comment>
<keyword evidence="3" id="KW-1003">Cell membrane</keyword>
<dbReference type="GO" id="GO:0005524">
    <property type="term" value="F:ATP binding"/>
    <property type="evidence" value="ECO:0007669"/>
    <property type="project" value="UniProtKB-KW"/>
</dbReference>
<dbReference type="InterPro" id="IPR003593">
    <property type="entry name" value="AAA+_ATPase"/>
</dbReference>
<evidence type="ECO:0000256" key="1">
    <source>
        <dbReference type="ARBA" id="ARBA00004417"/>
    </source>
</evidence>
<keyword evidence="6 10" id="KW-0067">ATP-binding</keyword>
<evidence type="ECO:0000256" key="8">
    <source>
        <dbReference type="ARBA" id="ARBA00022970"/>
    </source>
</evidence>
<dbReference type="SUPFAM" id="SSF55021">
    <property type="entry name" value="ACT-like"/>
    <property type="match status" value="1"/>
</dbReference>
<keyword evidence="8" id="KW-0029">Amino-acid transport</keyword>
<evidence type="ECO:0000256" key="4">
    <source>
        <dbReference type="ARBA" id="ARBA00022519"/>
    </source>
</evidence>
<dbReference type="SMART" id="SM00382">
    <property type="entry name" value="AAA"/>
    <property type="match status" value="1"/>
</dbReference>
<reference evidence="10" key="1">
    <citation type="submission" date="2017-06" db="EMBL/GenBank/DDBJ databases">
        <title>Genome sequencing of pathogenic and non-pathogenic strains within Bisgaard taxon 40.</title>
        <authorList>
            <person name="Ladner J.T."/>
            <person name="Lovett S.P."/>
            <person name="Koroleva G."/>
            <person name="Lorch J.M."/>
        </authorList>
    </citation>
    <scope>NUCLEOTIDE SEQUENCE</scope>
    <source>
        <strain evidence="10">27576-1-I1</strain>
    </source>
</reference>
<keyword evidence="4" id="KW-0997">Cell inner membrane</keyword>
<dbReference type="NCBIfam" id="TIGR02314">
    <property type="entry name" value="ABC_MetN"/>
    <property type="match status" value="1"/>
</dbReference>
<evidence type="ECO:0000256" key="7">
    <source>
        <dbReference type="ARBA" id="ARBA00022967"/>
    </source>
</evidence>
<evidence type="ECO:0000256" key="5">
    <source>
        <dbReference type="ARBA" id="ARBA00022741"/>
    </source>
</evidence>
<dbReference type="InterPro" id="IPR018449">
    <property type="entry name" value="NIL_domain"/>
</dbReference>
<dbReference type="Pfam" id="PF09383">
    <property type="entry name" value="NIL"/>
    <property type="match status" value="1"/>
</dbReference>
<dbReference type="InterPro" id="IPR045865">
    <property type="entry name" value="ACT-like_dom_sf"/>
</dbReference>
<dbReference type="Proteomes" id="UP000955338">
    <property type="component" value="Chromosome"/>
</dbReference>
<keyword evidence="7" id="KW-1278">Translocase</keyword>
<dbReference type="GO" id="GO:0005886">
    <property type="term" value="C:plasma membrane"/>
    <property type="evidence" value="ECO:0007669"/>
    <property type="project" value="UniProtKB-SubCell"/>
</dbReference>
<dbReference type="PROSITE" id="PS50893">
    <property type="entry name" value="ABC_TRANSPORTER_2"/>
    <property type="match status" value="1"/>
</dbReference>
<dbReference type="InterPro" id="IPR041701">
    <property type="entry name" value="MetN_ABC"/>
</dbReference>
<dbReference type="RefSeq" id="WP_261920476.1">
    <property type="nucleotide sequence ID" value="NZ_CP022010.1"/>
</dbReference>
<dbReference type="InterPro" id="IPR050086">
    <property type="entry name" value="MetN_ABC_transporter-like"/>
</dbReference>
<dbReference type="PANTHER" id="PTHR43166:SF30">
    <property type="entry name" value="METHIONINE IMPORT ATP-BINDING PROTEIN METN"/>
    <property type="match status" value="1"/>
</dbReference>
<dbReference type="GO" id="GO:0016887">
    <property type="term" value="F:ATP hydrolysis activity"/>
    <property type="evidence" value="ECO:0007669"/>
    <property type="project" value="InterPro"/>
</dbReference>
<evidence type="ECO:0000313" key="10">
    <source>
        <dbReference type="EMBL" id="QDJ15002.1"/>
    </source>
</evidence>
<protein>
    <submittedName>
        <fullName evidence="10">D-methionine ABC transporter, ATP-binding protein</fullName>
    </submittedName>
</protein>
<dbReference type="InterPro" id="IPR012692">
    <property type="entry name" value="ABC_MetN_proteobac"/>
</dbReference>
<dbReference type="GO" id="GO:0033232">
    <property type="term" value="F:ABC-type D-methionine transporter activity"/>
    <property type="evidence" value="ECO:0007669"/>
    <property type="project" value="InterPro"/>
</dbReference>
<evidence type="ECO:0000256" key="9">
    <source>
        <dbReference type="ARBA" id="ARBA00023136"/>
    </source>
</evidence>
<dbReference type="SUPFAM" id="SSF52540">
    <property type="entry name" value="P-loop containing nucleoside triphosphate hydrolases"/>
    <property type="match status" value="1"/>
</dbReference>
<keyword evidence="11" id="KW-1185">Reference proteome</keyword>
<dbReference type="EMBL" id="CP022011">
    <property type="protein sequence ID" value="QDJ15002.1"/>
    <property type="molecule type" value="Genomic_DNA"/>
</dbReference>
<dbReference type="Pfam" id="PF00005">
    <property type="entry name" value="ABC_tran"/>
    <property type="match status" value="1"/>
</dbReference>
<evidence type="ECO:0000256" key="6">
    <source>
        <dbReference type="ARBA" id="ARBA00022840"/>
    </source>
</evidence>